<sequence precursor="true">MNLHHDTRRQAVHSVIGATLFMIVVLMQSKSLAQTSLVEKQPRIVPEYPIRFGDKSLESTVRTDERYGHDGLFQGPRGWCYWNYLENPRPIQNSNLWPDMRSTYFIGRFAMPAGSTMTLRGKFPYARFFQFALYKFERNTFVAFGESLRGPDIEPDPGSINPFRVGANRLDENRNFTIHVLAKDPPRDEAQRATNTLYVGRNGIDIESVIRIYLADQDQDGTGWGPNDSPIAERGLPTYEAKLADGTKLTSEQVRIQFAKPIVGETQKPMNAEQWVQLVEAKDNDPKMTPRNTPARIPPRWEKFWTIAYSVVGVFKSPEARGKIPYEGAMEGGGEGPYLVTYISRQYGPVYVMKGKMPTFPDTYAGTNGKGAATMSPAQTQYWSLVSCESVPSGQVVDGLTDFQIPLDKDRNYTIVVSRPEDRPINATLENGVAWIKWSSRGEGLDNSKNRADFGMLILRIMGNNPSWKERPENITIPGTGEVVMGPYFPKGYYTNKDDFEAKNNAKHEKN</sequence>
<evidence type="ECO:0000313" key="2">
    <source>
        <dbReference type="Proteomes" id="UP000317171"/>
    </source>
</evidence>
<organism evidence="1 2">
    <name type="scientific">Gimesia alba</name>
    <dbReference type="NCBI Taxonomy" id="2527973"/>
    <lineage>
        <taxon>Bacteria</taxon>
        <taxon>Pseudomonadati</taxon>
        <taxon>Planctomycetota</taxon>
        <taxon>Planctomycetia</taxon>
        <taxon>Planctomycetales</taxon>
        <taxon>Planctomycetaceae</taxon>
        <taxon>Gimesia</taxon>
    </lineage>
</organism>
<dbReference type="RefSeq" id="WP_145222583.1">
    <property type="nucleotide sequence ID" value="NZ_CP036269.1"/>
</dbReference>
<keyword evidence="2" id="KW-1185">Reference proteome</keyword>
<dbReference type="OrthoDB" id="9146291at2"/>
<evidence type="ECO:0000313" key="1">
    <source>
        <dbReference type="EMBL" id="QDT45685.1"/>
    </source>
</evidence>
<gene>
    <name evidence="1" type="ORF">Pan241w_58120</name>
</gene>
<dbReference type="Proteomes" id="UP000317171">
    <property type="component" value="Chromosome"/>
</dbReference>
<dbReference type="EMBL" id="CP036269">
    <property type="protein sequence ID" value="QDT45685.1"/>
    <property type="molecule type" value="Genomic_DNA"/>
</dbReference>
<reference evidence="1 2" key="1">
    <citation type="submission" date="2019-02" db="EMBL/GenBank/DDBJ databases">
        <title>Deep-cultivation of Planctomycetes and their phenomic and genomic characterization uncovers novel biology.</title>
        <authorList>
            <person name="Wiegand S."/>
            <person name="Jogler M."/>
            <person name="Boedeker C."/>
            <person name="Pinto D."/>
            <person name="Vollmers J."/>
            <person name="Rivas-Marin E."/>
            <person name="Kohn T."/>
            <person name="Peeters S.H."/>
            <person name="Heuer A."/>
            <person name="Rast P."/>
            <person name="Oberbeckmann S."/>
            <person name="Bunk B."/>
            <person name="Jeske O."/>
            <person name="Meyerdierks A."/>
            <person name="Storesund J.E."/>
            <person name="Kallscheuer N."/>
            <person name="Luecker S."/>
            <person name="Lage O.M."/>
            <person name="Pohl T."/>
            <person name="Merkel B.J."/>
            <person name="Hornburger P."/>
            <person name="Mueller R.-W."/>
            <person name="Bruemmer F."/>
            <person name="Labrenz M."/>
            <person name="Spormann A.M."/>
            <person name="Op den Camp H."/>
            <person name="Overmann J."/>
            <person name="Amann R."/>
            <person name="Jetten M.S.M."/>
            <person name="Mascher T."/>
            <person name="Medema M.H."/>
            <person name="Devos D.P."/>
            <person name="Kaster A.-K."/>
            <person name="Ovreas L."/>
            <person name="Rohde M."/>
            <person name="Galperin M.Y."/>
            <person name="Jogler C."/>
        </authorList>
    </citation>
    <scope>NUCLEOTIDE SEQUENCE [LARGE SCALE GENOMIC DNA]</scope>
    <source>
        <strain evidence="1 2">Pan241w</strain>
    </source>
</reference>
<dbReference type="AlphaFoldDB" id="A0A517RPA7"/>
<protein>
    <submittedName>
        <fullName evidence="1">Uncharacterized protein</fullName>
    </submittedName>
</protein>
<accession>A0A517RPA7</accession>
<name>A0A517RPA7_9PLAN</name>
<proteinExistence type="predicted"/>
<dbReference type="KEGG" id="gaz:Pan241w_58120"/>